<keyword evidence="6" id="KW-0406">Ion transport</keyword>
<evidence type="ECO:0000256" key="2">
    <source>
        <dbReference type="ARBA" id="ARBA00022448"/>
    </source>
</evidence>
<reference evidence="11" key="1">
    <citation type="journal article" date="2011" name="Proc. Natl. Acad. Sci. U.S.A.">
        <title>Obligate biotrophy features unraveled by the genomic analysis of rust fungi.</title>
        <authorList>
            <person name="Duplessis S."/>
            <person name="Cuomo C.A."/>
            <person name="Lin Y.-C."/>
            <person name="Aerts A."/>
            <person name="Tisserant E."/>
            <person name="Veneault-Fourrey C."/>
            <person name="Joly D.L."/>
            <person name="Hacquard S."/>
            <person name="Amselem J."/>
            <person name="Cantarel B.L."/>
            <person name="Chiu R."/>
            <person name="Coutinho P.M."/>
            <person name="Feau N."/>
            <person name="Field M."/>
            <person name="Frey P."/>
            <person name="Gelhaye E."/>
            <person name="Goldberg J."/>
            <person name="Grabherr M.G."/>
            <person name="Kodira C.D."/>
            <person name="Kohler A."/>
            <person name="Kuees U."/>
            <person name="Lindquist E.A."/>
            <person name="Lucas S.M."/>
            <person name="Mago R."/>
            <person name="Mauceli E."/>
            <person name="Morin E."/>
            <person name="Murat C."/>
            <person name="Pangilinan J.L."/>
            <person name="Park R."/>
            <person name="Pearson M."/>
            <person name="Quesneville H."/>
            <person name="Rouhier N."/>
            <person name="Sakthikumar S."/>
            <person name="Salamov A.A."/>
            <person name="Schmutz J."/>
            <person name="Selles B."/>
            <person name="Shapiro H."/>
            <person name="Tanguay P."/>
            <person name="Tuskan G.A."/>
            <person name="Henrissat B."/>
            <person name="Van de Peer Y."/>
            <person name="Rouze P."/>
            <person name="Ellis J.G."/>
            <person name="Dodds P.N."/>
            <person name="Schein J.E."/>
            <person name="Zhong S."/>
            <person name="Hamelin R.C."/>
            <person name="Grigoriev I.V."/>
            <person name="Szabo L.J."/>
            <person name="Martin F."/>
        </authorList>
    </citation>
    <scope>NUCLEOTIDE SEQUENCE [LARGE SCALE GENOMIC DNA]</scope>
    <source>
        <strain evidence="11">98AG31 / pathotype 3-4-7</strain>
    </source>
</reference>
<evidence type="ECO:0000256" key="9">
    <source>
        <dbReference type="SAM" id="Phobius"/>
    </source>
</evidence>
<evidence type="ECO:0000256" key="7">
    <source>
        <dbReference type="ARBA" id="ARBA00023136"/>
    </source>
</evidence>
<dbReference type="eggNOG" id="ENOG502RSPD">
    <property type="taxonomic scope" value="Eukaryota"/>
</dbReference>
<dbReference type="PANTHER" id="PTHR33281:SF19">
    <property type="entry name" value="VOLTAGE-DEPENDENT ANION CHANNEL-FORMING PROTEIN YNEE"/>
    <property type="match status" value="1"/>
</dbReference>
<evidence type="ECO:0000256" key="8">
    <source>
        <dbReference type="SAM" id="MobiDB-lite"/>
    </source>
</evidence>
<evidence type="ECO:0000256" key="6">
    <source>
        <dbReference type="ARBA" id="ARBA00023065"/>
    </source>
</evidence>
<feature type="compositionally biased region" description="Basic and acidic residues" evidence="8">
    <location>
        <begin position="253"/>
        <end position="264"/>
    </location>
</feature>
<dbReference type="GeneID" id="18925357"/>
<feature type="transmembrane region" description="Helical" evidence="9">
    <location>
        <begin position="395"/>
        <end position="413"/>
    </location>
</feature>
<dbReference type="OrthoDB" id="1368at2759"/>
<keyword evidence="2" id="KW-0813">Transport</keyword>
<keyword evidence="7 9" id="KW-0472">Membrane</keyword>
<keyword evidence="11" id="KW-1185">Reference proteome</keyword>
<gene>
    <name evidence="10" type="ORF">MELLADRAFT_114476</name>
</gene>
<dbReference type="KEGG" id="mlr:MELLADRAFT_114476"/>
<dbReference type="GO" id="GO:0005886">
    <property type="term" value="C:plasma membrane"/>
    <property type="evidence" value="ECO:0007669"/>
    <property type="project" value="UniProtKB-SubCell"/>
</dbReference>
<feature type="region of interest" description="Disordered" evidence="8">
    <location>
        <begin position="251"/>
        <end position="281"/>
    </location>
</feature>
<protein>
    <submittedName>
        <fullName evidence="10">Uncharacterized protein</fullName>
    </submittedName>
</protein>
<feature type="transmembrane region" description="Helical" evidence="9">
    <location>
        <begin position="40"/>
        <end position="67"/>
    </location>
</feature>
<dbReference type="HOGENOM" id="CLU_029790_6_1_1"/>
<dbReference type="VEuPathDB" id="FungiDB:MELLADRAFT_114476"/>
<evidence type="ECO:0000313" key="10">
    <source>
        <dbReference type="EMBL" id="EGF97256.1"/>
    </source>
</evidence>
<dbReference type="EMBL" id="GL883269">
    <property type="protein sequence ID" value="EGF97256.1"/>
    <property type="molecule type" value="Genomic_DNA"/>
</dbReference>
<evidence type="ECO:0000256" key="5">
    <source>
        <dbReference type="ARBA" id="ARBA00022989"/>
    </source>
</evidence>
<evidence type="ECO:0000256" key="4">
    <source>
        <dbReference type="ARBA" id="ARBA00022692"/>
    </source>
</evidence>
<accession>F4SDL8</accession>
<evidence type="ECO:0000313" key="11">
    <source>
        <dbReference type="Proteomes" id="UP000001072"/>
    </source>
</evidence>
<keyword evidence="3" id="KW-1003">Cell membrane</keyword>
<comment type="subcellular location">
    <subcellularLocation>
        <location evidence="1">Cell membrane</location>
        <topology evidence="1">Multi-pass membrane protein</topology>
    </subcellularLocation>
</comment>
<sequence>MASFVHQQKSDSSYSPFHEKRETEREQILLNPFRAPSVILFFKAITLWAIWPSIAFFTAWATFVILIDREVTSLHLPATLLTVLGTVIGFVVSYRTSSAYERYNDGRKQWSSIILAGRTFARLIWLHCPDAPRPFDPKEPPTEEERLRSIIEKKTIINLVEGFAVSLKHHLRGEHGIYYEDLYRAVKELYVIPDLACFLPKYASPAGRLIDRHNLDFTSTKTCASADQPMETNNANCDGTIDTPQTASTLFEPETHQNSERVNDKSLPTSRQQTLRPHVNGSLNPFKPDRELLPAYNPPKSSFVEIFPICSIFRALWKGTRNVTGLRRRKEAYSKMIHDDNIPLEIIWYIDSYVAKLQLCKVIDVPTVNSLLASILTMSDCLTNLDKILTTPIPYGYIVHLKLVIWGYLIFLPFQLVNTFGLCTIPATALVAIAFLGFMRVGQEIENPFGYYLNDLDMDYFCHHLIAPELAKITAWPPPDPSEFIFSPSNIPLLDNRDLRSGVDLLNSGLSADQLQRLLITRRSSMSPIGTV</sequence>
<dbReference type="PANTHER" id="PTHR33281">
    <property type="entry name" value="UPF0187 PROTEIN YNEE"/>
    <property type="match status" value="1"/>
</dbReference>
<evidence type="ECO:0000256" key="3">
    <source>
        <dbReference type="ARBA" id="ARBA00022475"/>
    </source>
</evidence>
<evidence type="ECO:0000256" key="1">
    <source>
        <dbReference type="ARBA" id="ARBA00004651"/>
    </source>
</evidence>
<dbReference type="InterPro" id="IPR044669">
    <property type="entry name" value="YneE/VCCN1/2-like"/>
</dbReference>
<dbReference type="AlphaFoldDB" id="F4SDL8"/>
<name>F4SDL8_MELLP</name>
<proteinExistence type="predicted"/>
<dbReference type="InParanoid" id="F4SDL8"/>
<keyword evidence="4 9" id="KW-0812">Transmembrane</keyword>
<dbReference type="RefSeq" id="XP_007419472.1">
    <property type="nucleotide sequence ID" value="XM_007419410.1"/>
</dbReference>
<keyword evidence="5 9" id="KW-1133">Transmembrane helix</keyword>
<feature type="compositionally biased region" description="Polar residues" evidence="8">
    <location>
        <begin position="266"/>
        <end position="275"/>
    </location>
</feature>
<dbReference type="Pfam" id="PF25539">
    <property type="entry name" value="Bestrophin_2"/>
    <property type="match status" value="2"/>
</dbReference>
<dbReference type="Proteomes" id="UP000001072">
    <property type="component" value="Unassembled WGS sequence"/>
</dbReference>
<feature type="transmembrane region" description="Helical" evidence="9">
    <location>
        <begin position="73"/>
        <end position="94"/>
    </location>
</feature>
<organism evidence="11">
    <name type="scientific">Melampsora larici-populina (strain 98AG31 / pathotype 3-4-7)</name>
    <name type="common">Poplar leaf rust fungus</name>
    <dbReference type="NCBI Taxonomy" id="747676"/>
    <lineage>
        <taxon>Eukaryota</taxon>
        <taxon>Fungi</taxon>
        <taxon>Dikarya</taxon>
        <taxon>Basidiomycota</taxon>
        <taxon>Pucciniomycotina</taxon>
        <taxon>Pucciniomycetes</taxon>
        <taxon>Pucciniales</taxon>
        <taxon>Melampsoraceae</taxon>
        <taxon>Melampsora</taxon>
    </lineage>
</organism>
<feature type="transmembrane region" description="Helical" evidence="9">
    <location>
        <begin position="419"/>
        <end position="439"/>
    </location>
</feature>
<dbReference type="GO" id="GO:0005254">
    <property type="term" value="F:chloride channel activity"/>
    <property type="evidence" value="ECO:0007669"/>
    <property type="project" value="InterPro"/>
</dbReference>